<organism evidence="1">
    <name type="scientific">Cacopsylla melanoneura</name>
    <dbReference type="NCBI Taxonomy" id="428564"/>
    <lineage>
        <taxon>Eukaryota</taxon>
        <taxon>Metazoa</taxon>
        <taxon>Ecdysozoa</taxon>
        <taxon>Arthropoda</taxon>
        <taxon>Hexapoda</taxon>
        <taxon>Insecta</taxon>
        <taxon>Pterygota</taxon>
        <taxon>Neoptera</taxon>
        <taxon>Paraneoptera</taxon>
        <taxon>Hemiptera</taxon>
        <taxon>Sternorrhyncha</taxon>
        <taxon>Psylloidea</taxon>
        <taxon>Psyllidae</taxon>
        <taxon>Psyllinae</taxon>
        <taxon>Cacopsylla</taxon>
    </lineage>
</organism>
<proteinExistence type="predicted"/>
<accession>A0A8D8VWV3</accession>
<reference evidence="1" key="1">
    <citation type="submission" date="2021-05" db="EMBL/GenBank/DDBJ databases">
        <authorList>
            <person name="Alioto T."/>
            <person name="Alioto T."/>
            <person name="Gomez Garrido J."/>
        </authorList>
    </citation>
    <scope>NUCLEOTIDE SEQUENCE</scope>
</reference>
<name>A0A8D8VWV3_9HEMI</name>
<dbReference type="EMBL" id="HBUF01623776">
    <property type="protein sequence ID" value="CAG6781609.1"/>
    <property type="molecule type" value="Transcribed_RNA"/>
</dbReference>
<dbReference type="AlphaFoldDB" id="A0A8D8VWV3"/>
<dbReference type="EMBL" id="HBUF01103573">
    <property type="protein sequence ID" value="CAG6638702.1"/>
    <property type="molecule type" value="Transcribed_RNA"/>
</dbReference>
<protein>
    <submittedName>
        <fullName evidence="1">Uncharacterized protein</fullName>
    </submittedName>
</protein>
<evidence type="ECO:0000313" key="1">
    <source>
        <dbReference type="EMBL" id="CAG6638702.1"/>
    </source>
</evidence>
<sequence length="162" mass="17782">MFCMSSSVVRVSSWVGRMMELKVSVNSANFLELFCRGMLTLFSNGIPSHLVLLSSNSCLRLSDSGDSWFGCASVIGFVLCSCSLSTNWLSSLLSVLKIGWVTSVSFCSSCICASRVLLLSSFSPSLLSILWRMLLIVPGSKRFLLMIAARLSAMFCSVTWFR</sequence>